<evidence type="ECO:0000313" key="3">
    <source>
        <dbReference type="Proteomes" id="UP000032803"/>
    </source>
</evidence>
<name>A0A0A8UW48_LEGHA</name>
<dbReference type="KEGG" id="lha:LHA_2751"/>
<keyword evidence="3" id="KW-1185">Reference proteome</keyword>
<feature type="chain" id="PRO_5009754363" evidence="1">
    <location>
        <begin position="25"/>
        <end position="73"/>
    </location>
</feature>
<sequence length="73" mass="8327">MDKLITIKLVLAIICISLTFVAFANKTRTASWQNISVKFAKIYASQTPHHMVPVMPPPKIIQEYYEQSNNEGF</sequence>
<accession>A0A0A8UW48</accession>
<dbReference type="Proteomes" id="UP000032803">
    <property type="component" value="Chromosome I"/>
</dbReference>
<proteinExistence type="predicted"/>
<protein>
    <submittedName>
        <fullName evidence="2">Uncharacterized protein</fullName>
    </submittedName>
</protein>
<gene>
    <name evidence="2" type="ORF">LHA_2751</name>
</gene>
<dbReference type="AlphaFoldDB" id="A0A0A8UW48"/>
<dbReference type="STRING" id="449.LHA_2751"/>
<dbReference type="HOGENOM" id="CLU_2700207_0_0_6"/>
<keyword evidence="1" id="KW-0732">Signal</keyword>
<dbReference type="RefSeq" id="WP_045106882.1">
    <property type="nucleotide sequence ID" value="NZ_LN681225.1"/>
</dbReference>
<evidence type="ECO:0000256" key="1">
    <source>
        <dbReference type="SAM" id="SignalP"/>
    </source>
</evidence>
<reference evidence="3" key="1">
    <citation type="submission" date="2014-09" db="EMBL/GenBank/DDBJ databases">
        <authorList>
            <person name="Gomez-Valero L."/>
        </authorList>
    </citation>
    <scope>NUCLEOTIDE SEQUENCE [LARGE SCALE GENOMIC DNA]</scope>
    <source>
        <strain evidence="3">ATCC35250</strain>
    </source>
</reference>
<organism evidence="2 3">
    <name type="scientific">Legionella hackeliae</name>
    <dbReference type="NCBI Taxonomy" id="449"/>
    <lineage>
        <taxon>Bacteria</taxon>
        <taxon>Pseudomonadati</taxon>
        <taxon>Pseudomonadota</taxon>
        <taxon>Gammaproteobacteria</taxon>
        <taxon>Legionellales</taxon>
        <taxon>Legionellaceae</taxon>
        <taxon>Legionella</taxon>
    </lineage>
</organism>
<feature type="signal peptide" evidence="1">
    <location>
        <begin position="1"/>
        <end position="24"/>
    </location>
</feature>
<evidence type="ECO:0000313" key="2">
    <source>
        <dbReference type="EMBL" id="CEK11751.1"/>
    </source>
</evidence>
<dbReference type="EMBL" id="LN681225">
    <property type="protein sequence ID" value="CEK11751.1"/>
    <property type="molecule type" value="Genomic_DNA"/>
</dbReference>